<dbReference type="EMBL" id="CP010777">
    <property type="protein sequence ID" value="AKQ46148.1"/>
    <property type="molecule type" value="Genomic_DNA"/>
</dbReference>
<proteinExistence type="predicted"/>
<evidence type="ECO:0000313" key="3">
    <source>
        <dbReference type="Proteomes" id="UP000036458"/>
    </source>
</evidence>
<dbReference type="RefSeq" id="WP_048921101.1">
    <property type="nucleotide sequence ID" value="NZ_CP010777.1"/>
</dbReference>
<feature type="transmembrane region" description="Helical" evidence="1">
    <location>
        <begin position="120"/>
        <end position="143"/>
    </location>
</feature>
<feature type="transmembrane region" description="Helical" evidence="1">
    <location>
        <begin position="155"/>
        <end position="176"/>
    </location>
</feature>
<gene>
    <name evidence="2" type="ORF">TH63_11730</name>
</gene>
<keyword evidence="1" id="KW-1133">Transmembrane helix</keyword>
<feature type="transmembrane region" description="Helical" evidence="1">
    <location>
        <begin position="43"/>
        <end position="70"/>
    </location>
</feature>
<dbReference type="PATRIC" id="fig|1379910.4.peg.2539"/>
<organism evidence="2 3">
    <name type="scientific">Rufibacter radiotolerans</name>
    <dbReference type="NCBI Taxonomy" id="1379910"/>
    <lineage>
        <taxon>Bacteria</taxon>
        <taxon>Pseudomonadati</taxon>
        <taxon>Bacteroidota</taxon>
        <taxon>Cytophagia</taxon>
        <taxon>Cytophagales</taxon>
        <taxon>Hymenobacteraceae</taxon>
        <taxon>Rufibacter</taxon>
    </lineage>
</organism>
<dbReference type="GO" id="GO:0005886">
    <property type="term" value="C:plasma membrane"/>
    <property type="evidence" value="ECO:0007669"/>
    <property type="project" value="UniProtKB-SubCell"/>
</dbReference>
<dbReference type="GO" id="GO:0140359">
    <property type="term" value="F:ABC-type transporter activity"/>
    <property type="evidence" value="ECO:0007669"/>
    <property type="project" value="InterPro"/>
</dbReference>
<evidence type="ECO:0000256" key="1">
    <source>
        <dbReference type="SAM" id="Phobius"/>
    </source>
</evidence>
<accession>A0A0H4VLD5</accession>
<dbReference type="Proteomes" id="UP000036458">
    <property type="component" value="Chromosome"/>
</dbReference>
<dbReference type="OrthoDB" id="1068411at2"/>
<feature type="transmembrane region" description="Helical" evidence="1">
    <location>
        <begin position="91"/>
        <end position="114"/>
    </location>
</feature>
<feature type="transmembrane region" description="Helical" evidence="1">
    <location>
        <begin position="225"/>
        <end position="245"/>
    </location>
</feature>
<reference evidence="2 3" key="1">
    <citation type="submission" date="2015-01" db="EMBL/GenBank/DDBJ databases">
        <title>Rufibacter sp./DG31D/ whole genome sequencing.</title>
        <authorList>
            <person name="Kim M.K."/>
            <person name="Srinivasan S."/>
            <person name="Lee J.-J."/>
        </authorList>
    </citation>
    <scope>NUCLEOTIDE SEQUENCE [LARGE SCALE GENOMIC DNA]</scope>
    <source>
        <strain evidence="2 3">DG31D</strain>
    </source>
</reference>
<protein>
    <submittedName>
        <fullName evidence="2">Nitrous oxide reductase</fullName>
    </submittedName>
</protein>
<name>A0A0H4VLD5_9BACT</name>
<dbReference type="KEGG" id="ruf:TH63_11730"/>
<sequence>MTKIIKYVFYDIVRNKIVLAYTLFLLLLSIGLFNLGGSPDKGILSLLNLILLTVPLISIVFATTHFYNSYEFIELLVAQPINRKKIFMSEYLGVACSLSGAFLLGVGVPVLLFGASVTGLYLVLTGVLITFIFVGLAFLASVLTRDKAKGIGISLLLWFYFALIYDGIVLFILYSFSDYPLENATLGLTALNPIDLGRIIVLLNLDVSALMGYTGALYKSILGGLWGITLSFGLLVVWILVPVLSSNRIFSRKDI</sequence>
<dbReference type="Pfam" id="PF12679">
    <property type="entry name" value="ABC2_membrane_2"/>
    <property type="match status" value="1"/>
</dbReference>
<feature type="transmembrane region" description="Helical" evidence="1">
    <location>
        <begin position="18"/>
        <end position="37"/>
    </location>
</feature>
<keyword evidence="1" id="KW-0812">Transmembrane</keyword>
<keyword evidence="3" id="KW-1185">Reference proteome</keyword>
<evidence type="ECO:0000313" key="2">
    <source>
        <dbReference type="EMBL" id="AKQ46148.1"/>
    </source>
</evidence>
<dbReference type="AlphaFoldDB" id="A0A0H4VLD5"/>
<keyword evidence="1" id="KW-0472">Membrane</keyword>
<dbReference type="STRING" id="1379910.TH63_11730"/>